<accession>B7GLD9</accession>
<dbReference type="Proteomes" id="UP000000742">
    <property type="component" value="Chromosome"/>
</dbReference>
<dbReference type="AlphaFoldDB" id="B7GLD9"/>
<dbReference type="eggNOG" id="ENOG502ZQ01">
    <property type="taxonomic scope" value="Bacteria"/>
</dbReference>
<evidence type="ECO:0000313" key="3">
    <source>
        <dbReference type="Proteomes" id="UP000000742"/>
    </source>
</evidence>
<dbReference type="InterPro" id="IPR041519">
    <property type="entry name" value="HEPN_RiboL-PSP"/>
</dbReference>
<dbReference type="HOGENOM" id="CLU_099853_0_0_9"/>
<dbReference type="KEGG" id="afl:Aflv_2012"/>
<gene>
    <name evidence="2" type="ordered locus">Aflv_2012</name>
</gene>
<proteinExistence type="predicted"/>
<reference evidence="2 3" key="1">
    <citation type="journal article" date="2008" name="Genome Biol.">
        <title>Encapsulated in silica: genome, proteome and physiology of the thermophilic bacterium Anoxybacillus flavithermus WK1.</title>
        <authorList>
            <person name="Saw J.H."/>
            <person name="Mountain B.W."/>
            <person name="Feng L."/>
            <person name="Omelchenko M.V."/>
            <person name="Hou S."/>
            <person name="Saito J.A."/>
            <person name="Stott M.B."/>
            <person name="Li D."/>
            <person name="Zhao G."/>
            <person name="Wu J."/>
            <person name="Galperin M.Y."/>
            <person name="Koonin E.V."/>
            <person name="Makarova K.S."/>
            <person name="Wolf Y.I."/>
            <person name="Rigden D.J."/>
            <person name="Dunfield P.F."/>
            <person name="Wang L."/>
            <person name="Alam M."/>
        </authorList>
    </citation>
    <scope>NUCLEOTIDE SEQUENCE [LARGE SCALE GENOMIC DNA]</scope>
    <source>
        <strain evidence="3">DSM 21510 / WK1</strain>
    </source>
</reference>
<protein>
    <submittedName>
        <fullName evidence="2">Uncharacterized conserved protein</fullName>
    </submittedName>
</protein>
<sequence length="164" mass="19548">MAGSSLSALDFYMHEIVRYRLLKMFSGEVQKTESYKTFIVSLQTLEEALKNPETIDWLSEEIIFRHSYKTFMASKAIKEVLSLISKEKIFAQTCQALQMRHETVAKYVDDIYRRRNEIAHQSDRPHNEEEQHRICKEEVEQYISFIEKFVCHIHHLLMDEESKE</sequence>
<evidence type="ECO:0000259" key="1">
    <source>
        <dbReference type="Pfam" id="PF18735"/>
    </source>
</evidence>
<feature type="domain" description="RiboL-PSP-HEPN" evidence="1">
    <location>
        <begin position="6"/>
        <end position="157"/>
    </location>
</feature>
<dbReference type="EMBL" id="CP000922">
    <property type="protein sequence ID" value="ACJ34371.1"/>
    <property type="molecule type" value="Genomic_DNA"/>
</dbReference>
<organism evidence="2 3">
    <name type="scientific">Anoxybacillus flavithermus (strain DSM 21510 / WK1)</name>
    <dbReference type="NCBI Taxonomy" id="491915"/>
    <lineage>
        <taxon>Bacteria</taxon>
        <taxon>Bacillati</taxon>
        <taxon>Bacillota</taxon>
        <taxon>Bacilli</taxon>
        <taxon>Bacillales</taxon>
        <taxon>Anoxybacillaceae</taxon>
        <taxon>Anoxybacillus</taxon>
    </lineage>
</organism>
<dbReference type="Pfam" id="PF18735">
    <property type="entry name" value="HEPN_RiboL-PSP"/>
    <property type="match status" value="1"/>
</dbReference>
<dbReference type="GeneID" id="7038264"/>
<evidence type="ECO:0000313" key="2">
    <source>
        <dbReference type="EMBL" id="ACJ34371.1"/>
    </source>
</evidence>
<name>B7GLD9_ANOFW</name>
<dbReference type="RefSeq" id="WP_012575558.1">
    <property type="nucleotide sequence ID" value="NC_011567.1"/>
</dbReference>